<dbReference type="Proteomes" id="UP000688137">
    <property type="component" value="Unassembled WGS sequence"/>
</dbReference>
<dbReference type="AlphaFoldDB" id="A0A8S1M2F0"/>
<evidence type="ECO:0000313" key="1">
    <source>
        <dbReference type="EMBL" id="CAD8074057.1"/>
    </source>
</evidence>
<sequence>MVTISQLEIQFRINLYYLLKSYQDEKRKRNYRIKYLNYKQIIYKYYQKEKDTQNIQDLQYLNIIENNKSQIIKFHRKLKFQKKPLIYNIVYIKCKICSEWYDLNCLGILGSIEEIQKLLFYCFKCEQKLSNEFSKYIRRYTQYFIDSTFRDLKLKIGMSPHELRMQEKKNYIYNCLNE</sequence>
<accession>A0A8S1M2F0</accession>
<comment type="caution">
    <text evidence="1">The sequence shown here is derived from an EMBL/GenBank/DDBJ whole genome shotgun (WGS) entry which is preliminary data.</text>
</comment>
<gene>
    <name evidence="1" type="ORF">PPRIM_AZ9-3.1.T0520057</name>
</gene>
<organism evidence="1 2">
    <name type="scientific">Paramecium primaurelia</name>
    <dbReference type="NCBI Taxonomy" id="5886"/>
    <lineage>
        <taxon>Eukaryota</taxon>
        <taxon>Sar</taxon>
        <taxon>Alveolata</taxon>
        <taxon>Ciliophora</taxon>
        <taxon>Intramacronucleata</taxon>
        <taxon>Oligohymenophorea</taxon>
        <taxon>Peniculida</taxon>
        <taxon>Parameciidae</taxon>
        <taxon>Paramecium</taxon>
    </lineage>
</organism>
<reference evidence="1" key="1">
    <citation type="submission" date="2021-01" db="EMBL/GenBank/DDBJ databases">
        <authorList>
            <consortium name="Genoscope - CEA"/>
            <person name="William W."/>
        </authorList>
    </citation>
    <scope>NUCLEOTIDE SEQUENCE</scope>
</reference>
<protein>
    <submittedName>
        <fullName evidence="1">Uncharacterized protein</fullName>
    </submittedName>
</protein>
<proteinExistence type="predicted"/>
<dbReference type="EMBL" id="CAJJDM010000052">
    <property type="protein sequence ID" value="CAD8074057.1"/>
    <property type="molecule type" value="Genomic_DNA"/>
</dbReference>
<name>A0A8S1M2F0_PARPR</name>
<evidence type="ECO:0000313" key="2">
    <source>
        <dbReference type="Proteomes" id="UP000688137"/>
    </source>
</evidence>
<keyword evidence="2" id="KW-1185">Reference proteome</keyword>